<feature type="domain" description="Tyrosine-protein phosphatase" evidence="4">
    <location>
        <begin position="87"/>
        <end position="251"/>
    </location>
</feature>
<dbReference type="InterPro" id="IPR020422">
    <property type="entry name" value="TYR_PHOSPHATASE_DUAL_dom"/>
</dbReference>
<name>A0A553PK65_TIGCA</name>
<dbReference type="OMA" id="IDGIQRP"/>
<dbReference type="SUPFAM" id="SSF52799">
    <property type="entry name" value="(Phosphotyrosine protein) phosphatases II"/>
    <property type="match status" value="1"/>
</dbReference>
<feature type="compositionally biased region" description="Polar residues" evidence="3">
    <location>
        <begin position="376"/>
        <end position="390"/>
    </location>
</feature>
<evidence type="ECO:0000259" key="5">
    <source>
        <dbReference type="PROSITE" id="PS50055"/>
    </source>
</evidence>
<feature type="domain" description="Tyrosine-protein phosphatase" evidence="5">
    <location>
        <begin position="157"/>
        <end position="249"/>
    </location>
</feature>
<accession>A0A553PK65</accession>
<comment type="caution">
    <text evidence="7">The sequence shown here is derived from an EMBL/GenBank/DDBJ whole genome shotgun (WGS) entry which is preliminary data.</text>
</comment>
<dbReference type="PROSITE" id="PS50055">
    <property type="entry name" value="TYR_PHOSPHATASE_PTP"/>
    <property type="match status" value="1"/>
</dbReference>
<dbReference type="GO" id="GO:0048666">
    <property type="term" value="P:neuron development"/>
    <property type="evidence" value="ECO:0007669"/>
    <property type="project" value="UniProtKB-ARBA"/>
</dbReference>
<evidence type="ECO:0000256" key="3">
    <source>
        <dbReference type="SAM" id="MobiDB-lite"/>
    </source>
</evidence>
<evidence type="ECO:0000259" key="4">
    <source>
        <dbReference type="PROSITE" id="PS50054"/>
    </source>
</evidence>
<organism evidence="7 8">
    <name type="scientific">Tigriopus californicus</name>
    <name type="common">Marine copepod</name>
    <dbReference type="NCBI Taxonomy" id="6832"/>
    <lineage>
        <taxon>Eukaryota</taxon>
        <taxon>Metazoa</taxon>
        <taxon>Ecdysozoa</taxon>
        <taxon>Arthropoda</taxon>
        <taxon>Crustacea</taxon>
        <taxon>Multicrustacea</taxon>
        <taxon>Hexanauplia</taxon>
        <taxon>Copepoda</taxon>
        <taxon>Harpacticoida</taxon>
        <taxon>Harpacticidae</taxon>
        <taxon>Tigriopus</taxon>
    </lineage>
</organism>
<dbReference type="EMBL" id="VCGU01000003">
    <property type="protein sequence ID" value="TRY78080.1"/>
    <property type="molecule type" value="Genomic_DNA"/>
</dbReference>
<dbReference type="STRING" id="6832.A0A553PK65"/>
<feature type="region of interest" description="Disordered" evidence="3">
    <location>
        <begin position="360"/>
        <end position="390"/>
    </location>
</feature>
<feature type="domain" description="Tyrosine specific protein phosphatases" evidence="6">
    <location>
        <begin position="173"/>
        <end position="240"/>
    </location>
</feature>
<dbReference type="PROSITE" id="PS50056">
    <property type="entry name" value="TYR_PHOSPHATASE_2"/>
    <property type="match status" value="1"/>
</dbReference>
<dbReference type="InterPro" id="IPR000387">
    <property type="entry name" value="Tyr_Pase_dom"/>
</dbReference>
<dbReference type="GO" id="GO:0004725">
    <property type="term" value="F:protein tyrosine phosphatase activity"/>
    <property type="evidence" value="ECO:0007669"/>
    <property type="project" value="InterPro"/>
</dbReference>
<dbReference type="PANTHER" id="PTHR23339">
    <property type="entry name" value="TYROSINE SPECIFIC PROTEIN PHOSPHATASE AND DUAL SPECIFICITY PROTEIN PHOSPHATASE"/>
    <property type="match status" value="1"/>
</dbReference>
<evidence type="ECO:0000313" key="8">
    <source>
        <dbReference type="Proteomes" id="UP000318571"/>
    </source>
</evidence>
<sequence>MSSSSAQTPLRKGGLPAMDKIDDLVPAGLIHPRDNLHIVDPKYTRVGEGFRKTVPHEMQCAMFCGGLKCKYESGTKWKSHQQAIKGIYSHWITDNLLAMARPNTETMAQLKIIEQFKNHNIRSIINLQTPGEHASCGNKLEASGFTYDPNEFMKNDIYFYNFGWKDYGEAPMANLLDMVKVLSFALSEGNVAVHCHAGMGRTGVLISCYLVYFLRVRANDAIRFVRLKRPGAVQTRKQIECVKEFETYFLPQCLVFSNRPPNEPDKKLGRFSVEQSLKRQKLVIHGYEARTLKHIPKLIYTICERLLKLCNCKPLYHISENNFSRNFIAYRHDNKGNKLLNFKDSSGQNTPNDSIAITRRSSRSMMLSTDDEMSTGMPTPSSRPGSETNSYIQSCSSALSGLDDKKLDDYLGDGIHGQTLQDNMVTKELESHHGFQKVAKEEMLPKCNPDAVHEAFLANHAERIRAEGSNEWATEETLLFKRYRVDLNNRASAWDKLETETNLFVLTALLLEWLEHLKSPVLNKDGITYVVIRCDNIDAALRKLPIHVCYILEYIVRFVARLQPLKRSQSENLMKRFVAALTHQSLSIEGKTYPGGKGFQKLRGGTSESTMKFLMKLFDVLTHPGHMADHLENNFGLHSMAGGFSNLGASAASRSLNMSPPNAHYLSVSSSNNSMEVSSSHSVLQQGDDLDSADFQDPEKDTTSVVKVFDVVADIEVHKESDPNNIDLIREVVDSETAELDKLTEELHEESLFS</sequence>
<dbReference type="CDD" id="cd14506">
    <property type="entry name" value="PTP_PTPDC1"/>
    <property type="match status" value="1"/>
</dbReference>
<dbReference type="Gene3D" id="3.90.190.10">
    <property type="entry name" value="Protein tyrosine phosphatase superfamily"/>
    <property type="match status" value="1"/>
</dbReference>
<dbReference type="InterPro" id="IPR003595">
    <property type="entry name" value="Tyr_Pase_cat"/>
</dbReference>
<dbReference type="InterPro" id="IPR016130">
    <property type="entry name" value="Tyr_Pase_AS"/>
</dbReference>
<dbReference type="InterPro" id="IPR000340">
    <property type="entry name" value="Dual-sp_phosphatase_cat-dom"/>
</dbReference>
<dbReference type="AlphaFoldDB" id="A0A553PK65"/>
<dbReference type="GO" id="GO:0060271">
    <property type="term" value="P:cilium assembly"/>
    <property type="evidence" value="ECO:0007669"/>
    <property type="project" value="InterPro"/>
</dbReference>
<evidence type="ECO:0000256" key="1">
    <source>
        <dbReference type="ARBA" id="ARBA00022801"/>
    </source>
</evidence>
<dbReference type="SMART" id="SM00195">
    <property type="entry name" value="DSPc"/>
    <property type="match status" value="1"/>
</dbReference>
<protein>
    <recommendedName>
        <fullName evidence="9">Tyrosine specific protein phosphatases domain-containing protein</fullName>
    </recommendedName>
</protein>
<evidence type="ECO:0000256" key="2">
    <source>
        <dbReference type="ARBA" id="ARBA00022912"/>
    </source>
</evidence>
<reference evidence="7 8" key="1">
    <citation type="journal article" date="2018" name="Nat. Ecol. Evol.">
        <title>Genomic signatures of mitonuclear coevolution across populations of Tigriopus californicus.</title>
        <authorList>
            <person name="Barreto F.S."/>
            <person name="Watson E.T."/>
            <person name="Lima T.G."/>
            <person name="Willett C.S."/>
            <person name="Edmands S."/>
            <person name="Li W."/>
            <person name="Burton R.S."/>
        </authorList>
    </citation>
    <scope>NUCLEOTIDE SEQUENCE [LARGE SCALE GENOMIC DNA]</scope>
    <source>
        <strain evidence="7 8">San Diego</strain>
    </source>
</reference>
<evidence type="ECO:0008006" key="9">
    <source>
        <dbReference type="Google" id="ProtNLM"/>
    </source>
</evidence>
<evidence type="ECO:0000313" key="7">
    <source>
        <dbReference type="EMBL" id="TRY78080.1"/>
    </source>
</evidence>
<dbReference type="PROSITE" id="PS50054">
    <property type="entry name" value="TYR_PHOSPHATASE_DUAL"/>
    <property type="match status" value="1"/>
</dbReference>
<dbReference type="PROSITE" id="PS00383">
    <property type="entry name" value="TYR_PHOSPHATASE_1"/>
    <property type="match status" value="1"/>
</dbReference>
<proteinExistence type="predicted"/>
<dbReference type="InterPro" id="IPR049573">
    <property type="entry name" value="PTPDC1_PTP"/>
</dbReference>
<dbReference type="Pfam" id="PF00782">
    <property type="entry name" value="DSPc"/>
    <property type="match status" value="1"/>
</dbReference>
<gene>
    <name evidence="7" type="ORF">TCAL_10411</name>
</gene>
<evidence type="ECO:0000259" key="6">
    <source>
        <dbReference type="PROSITE" id="PS50056"/>
    </source>
</evidence>
<feature type="region of interest" description="Disordered" evidence="3">
    <location>
        <begin position="676"/>
        <end position="698"/>
    </location>
</feature>
<dbReference type="SMART" id="SM00404">
    <property type="entry name" value="PTPc_motif"/>
    <property type="match status" value="1"/>
</dbReference>
<dbReference type="FunFam" id="3.90.190.10:FF:000157">
    <property type="entry name" value="Protein-tyrosine phosphatase"/>
    <property type="match status" value="1"/>
</dbReference>
<dbReference type="InterPro" id="IPR050561">
    <property type="entry name" value="PTP"/>
</dbReference>
<dbReference type="InterPro" id="IPR029021">
    <property type="entry name" value="Prot-tyrosine_phosphatase-like"/>
</dbReference>
<keyword evidence="1" id="KW-0378">Hydrolase</keyword>
<keyword evidence="8" id="KW-1185">Reference proteome</keyword>
<dbReference type="Proteomes" id="UP000318571">
    <property type="component" value="Chromosome 11"/>
</dbReference>
<dbReference type="InterPro" id="IPR000242">
    <property type="entry name" value="PTP_cat"/>
</dbReference>
<keyword evidence="2" id="KW-0904">Protein phosphatase</keyword>